<dbReference type="CDD" id="cd05232">
    <property type="entry name" value="UDP_G4E_4_SDR_e"/>
    <property type="match status" value="1"/>
</dbReference>
<dbReference type="PATRIC" id="fig|317.197.peg.332"/>
<dbReference type="InterPro" id="IPR001509">
    <property type="entry name" value="Epimerase_deHydtase"/>
</dbReference>
<evidence type="ECO:0000313" key="2">
    <source>
        <dbReference type="EMBL" id="KNH28854.1"/>
    </source>
</evidence>
<dbReference type="Gene3D" id="3.40.50.720">
    <property type="entry name" value="NAD(P)-binding Rossmann-like Domain"/>
    <property type="match status" value="1"/>
</dbReference>
<feature type="domain" description="NAD-dependent epimerase/dehydratase" evidence="1">
    <location>
        <begin position="6"/>
        <end position="226"/>
    </location>
</feature>
<sequence length="316" mass="34188">MSGLQVLVTGATGFVGEAIVFRLLLDRVFTPVAAVRGETRLNGLCRVVPFDLSDEFALPPLSDTAVIIHCAARVHVMNDSAIDPLAQFRKVNVEGTARLARKAAESGVKRFIYISSIKVNGESTKSGVPFRADDQPAPVDPYGISKREAEDALRQISRDTGMEVVIIRPPLVYGPGVKANFLNMMRWLERGGPLPLGALNNRRSLVAIGNLVDLVVTCITHPAAANQTFLVSDGEDLSTTQLLRRMADALKVRAHLWPVPEAGLRFGALLLGKKAMADRLCGSLQVDIGKTCSMLNWFPPVGVDKALQLTASHYPV</sequence>
<gene>
    <name evidence="2" type="ORF">ACS77_06220</name>
</gene>
<dbReference type="AlphaFoldDB" id="A0A0L1MKT2"/>
<dbReference type="PANTHER" id="PTHR43245">
    <property type="entry name" value="BIFUNCTIONAL POLYMYXIN RESISTANCE PROTEIN ARNA"/>
    <property type="match status" value="1"/>
</dbReference>
<accession>A0A0L1MKT2</accession>
<dbReference type="OrthoDB" id="9801056at2"/>
<dbReference type="PANTHER" id="PTHR43245:SF58">
    <property type="entry name" value="BLL5923 PROTEIN"/>
    <property type="match status" value="1"/>
</dbReference>
<proteinExistence type="predicted"/>
<evidence type="ECO:0000259" key="1">
    <source>
        <dbReference type="Pfam" id="PF01370"/>
    </source>
</evidence>
<dbReference type="EMBL" id="LFQK01000010">
    <property type="protein sequence ID" value="KNH28854.1"/>
    <property type="molecule type" value="Genomic_DNA"/>
</dbReference>
<dbReference type="Pfam" id="PF01370">
    <property type="entry name" value="Epimerase"/>
    <property type="match status" value="1"/>
</dbReference>
<reference evidence="2 3" key="1">
    <citation type="submission" date="2015-06" db="EMBL/GenBank/DDBJ databases">
        <authorList>
            <person name="Hoefler B.C."/>
            <person name="Straight P.D."/>
        </authorList>
    </citation>
    <scope>NUCLEOTIDE SEQUENCE [LARGE SCALE GENOMIC DNA]</scope>
    <source>
        <strain evidence="2 3">Riq4</strain>
    </source>
</reference>
<evidence type="ECO:0000313" key="3">
    <source>
        <dbReference type="Proteomes" id="UP000036955"/>
    </source>
</evidence>
<comment type="caution">
    <text evidence="2">The sequence shown here is derived from an EMBL/GenBank/DDBJ whole genome shotgun (WGS) entry which is preliminary data.</text>
</comment>
<dbReference type="InterPro" id="IPR050177">
    <property type="entry name" value="Lipid_A_modif_metabolic_enz"/>
</dbReference>
<dbReference type="InterPro" id="IPR036291">
    <property type="entry name" value="NAD(P)-bd_dom_sf"/>
</dbReference>
<dbReference type="Proteomes" id="UP000036955">
    <property type="component" value="Unassembled WGS sequence"/>
</dbReference>
<organism evidence="2 3">
    <name type="scientific">Pseudomonas syringae</name>
    <dbReference type="NCBI Taxonomy" id="317"/>
    <lineage>
        <taxon>Bacteria</taxon>
        <taxon>Pseudomonadati</taxon>
        <taxon>Pseudomonadota</taxon>
        <taxon>Gammaproteobacteria</taxon>
        <taxon>Pseudomonadales</taxon>
        <taxon>Pseudomonadaceae</taxon>
        <taxon>Pseudomonas</taxon>
    </lineage>
</organism>
<name>A0A0L1MKT2_PSESX</name>
<dbReference type="SUPFAM" id="SSF51735">
    <property type="entry name" value="NAD(P)-binding Rossmann-fold domains"/>
    <property type="match status" value="1"/>
</dbReference>
<protein>
    <submittedName>
        <fullName evidence="2">NAD-dependent dehydratase</fullName>
    </submittedName>
</protein>